<dbReference type="AlphaFoldDB" id="A0AAC9WGY2"/>
<evidence type="ECO:0000256" key="1">
    <source>
        <dbReference type="ARBA" id="ARBA00010466"/>
    </source>
</evidence>
<proteinExistence type="inferred from homology"/>
<dbReference type="RefSeq" id="WP_070973437.1">
    <property type="nucleotide sequence ID" value="NZ_CP020559.1"/>
</dbReference>
<reference evidence="8 10" key="2">
    <citation type="submission" date="2017-03" db="EMBL/GenBank/DDBJ databases">
        <title>Complete sequence of Clostridium formicaceticum DSM 92.</title>
        <authorList>
            <person name="Poehlein A."/>
            <person name="Karl M."/>
            <person name="Bengelsdorf F.R."/>
            <person name="Duerre P."/>
            <person name="Daniel R."/>
        </authorList>
    </citation>
    <scope>NUCLEOTIDE SEQUENCE [LARGE SCALE GENOMIC DNA]</scope>
    <source>
        <strain evidence="8 10">DSM 92</strain>
    </source>
</reference>
<dbReference type="Pfam" id="PF21715">
    <property type="entry name" value="CggR_N"/>
    <property type="match status" value="1"/>
</dbReference>
<accession>A0AAC9WGY2</accession>
<dbReference type="Pfam" id="PF04198">
    <property type="entry name" value="Sugar-bind"/>
    <property type="match status" value="1"/>
</dbReference>
<protein>
    <submittedName>
        <fullName evidence="8">Central glycolytic genes regulator</fullName>
    </submittedName>
    <submittedName>
        <fullName evidence="7">Cro/Cl family transcriptional regulator</fullName>
    </submittedName>
</protein>
<dbReference type="KEGG" id="cfm:BJL90_19730"/>
<feature type="domain" description="Sugar-binding" evidence="5">
    <location>
        <begin position="94"/>
        <end position="337"/>
    </location>
</feature>
<gene>
    <name evidence="8" type="primary">cggR</name>
    <name evidence="7" type="ORF">BJL90_19730</name>
    <name evidence="8" type="ORF">CLFO_29160</name>
</gene>
<evidence type="ECO:0000313" key="10">
    <source>
        <dbReference type="Proteomes" id="UP000192478"/>
    </source>
</evidence>
<dbReference type="InterPro" id="IPR036390">
    <property type="entry name" value="WH_DNA-bd_sf"/>
</dbReference>
<reference evidence="7 9" key="1">
    <citation type="submission" date="2016-10" db="EMBL/GenBank/DDBJ databases">
        <title>Complete Genome Sequence of Acetogen Clostridium formicoaceticum ATCC 27076.</title>
        <authorList>
            <person name="Bao T."/>
            <person name="Cheng C."/>
            <person name="Zhao J."/>
            <person name="Yang S.-T."/>
            <person name="Wang J."/>
            <person name="Wang M."/>
        </authorList>
    </citation>
    <scope>NUCLEOTIDE SEQUENCE [LARGE SCALE GENOMIC DNA]</scope>
    <source>
        <strain evidence="7 9">ATCC 27076</strain>
    </source>
</reference>
<evidence type="ECO:0000256" key="2">
    <source>
        <dbReference type="ARBA" id="ARBA00023015"/>
    </source>
</evidence>
<dbReference type="SUPFAM" id="SSF46785">
    <property type="entry name" value="Winged helix' DNA-binding domain"/>
    <property type="match status" value="1"/>
</dbReference>
<dbReference type="InterPro" id="IPR007324">
    <property type="entry name" value="Sugar-bd_dom_put"/>
</dbReference>
<dbReference type="GO" id="GO:0003677">
    <property type="term" value="F:DNA binding"/>
    <property type="evidence" value="ECO:0007669"/>
    <property type="project" value="UniProtKB-KW"/>
</dbReference>
<dbReference type="SUPFAM" id="SSF100950">
    <property type="entry name" value="NagB/RpiA/CoA transferase-like"/>
    <property type="match status" value="1"/>
</dbReference>
<keyword evidence="3" id="KW-0238">DNA-binding</keyword>
<organism evidence="8 10">
    <name type="scientific">Clostridium formicaceticum</name>
    <dbReference type="NCBI Taxonomy" id="1497"/>
    <lineage>
        <taxon>Bacteria</taxon>
        <taxon>Bacillati</taxon>
        <taxon>Bacillota</taxon>
        <taxon>Clostridia</taxon>
        <taxon>Eubacteriales</taxon>
        <taxon>Clostridiaceae</taxon>
        <taxon>Clostridium</taxon>
    </lineage>
</organism>
<dbReference type="InterPro" id="IPR048715">
    <property type="entry name" value="CggR_N"/>
</dbReference>
<evidence type="ECO:0000256" key="3">
    <source>
        <dbReference type="ARBA" id="ARBA00023125"/>
    </source>
</evidence>
<evidence type="ECO:0000259" key="5">
    <source>
        <dbReference type="Pfam" id="PF04198"/>
    </source>
</evidence>
<sequence>MQNIIDLQKKIVPEVLTILEKRYSILRNIHEMQPIGRRGLANKLGIGERIIRTEVDLLKSQGLIEVTAAGMSLTLEGEHIINSLQEYIYKIHGIKYLEEKLKKKLEVLEVKIVPGDLAENPYVLVDMGMVAANAIESNIQDNSIIGITGGGTMVAVAKGITKPTKCNNITVVPARGGIGREVEKQANTITAEMARRLKCQYQLLHASDTLGQQALESVLKDPEIQKVTDIIKSVNLLVFGIGRADKMAERRELPKPVIDKLKGLKAVAEAFGYYFTREGEIVYNMQTIGISFKDFERISTVIGVAGGKNKAEAIVAVSKLKKSMILVTDEAAAVEILQKY</sequence>
<evidence type="ECO:0000313" key="7">
    <source>
        <dbReference type="EMBL" id="AOY78472.1"/>
    </source>
</evidence>
<evidence type="ECO:0000313" key="8">
    <source>
        <dbReference type="EMBL" id="ARE88512.1"/>
    </source>
</evidence>
<dbReference type="GO" id="GO:0030246">
    <property type="term" value="F:carbohydrate binding"/>
    <property type="evidence" value="ECO:0007669"/>
    <property type="project" value="InterPro"/>
</dbReference>
<feature type="domain" description="CggR N-terminal DNA binding" evidence="6">
    <location>
        <begin position="18"/>
        <end position="87"/>
    </location>
</feature>
<name>A0AAC9WGY2_9CLOT</name>
<dbReference type="PANTHER" id="PTHR34294:SF5">
    <property type="entry name" value="CENTRAL GLYCOLYTIC GENES REGULATOR"/>
    <property type="match status" value="1"/>
</dbReference>
<keyword evidence="4" id="KW-0804">Transcription</keyword>
<dbReference type="Proteomes" id="UP000192478">
    <property type="component" value="Chromosome"/>
</dbReference>
<dbReference type="Proteomes" id="UP000177894">
    <property type="component" value="Chromosome"/>
</dbReference>
<dbReference type="PANTHER" id="PTHR34294">
    <property type="entry name" value="TRANSCRIPTIONAL REGULATOR-RELATED"/>
    <property type="match status" value="1"/>
</dbReference>
<dbReference type="EMBL" id="CP020559">
    <property type="protein sequence ID" value="ARE88512.1"/>
    <property type="molecule type" value="Genomic_DNA"/>
</dbReference>
<dbReference type="InterPro" id="IPR051054">
    <property type="entry name" value="SorC_transcr_regulators"/>
</dbReference>
<dbReference type="EMBL" id="CP017603">
    <property type="protein sequence ID" value="AOY78472.1"/>
    <property type="molecule type" value="Genomic_DNA"/>
</dbReference>
<dbReference type="InterPro" id="IPR037171">
    <property type="entry name" value="NagB/RpiA_transferase-like"/>
</dbReference>
<comment type="similarity">
    <text evidence="1">Belongs to the SorC transcriptional regulatory family.</text>
</comment>
<keyword evidence="9" id="KW-1185">Reference proteome</keyword>
<evidence type="ECO:0000259" key="6">
    <source>
        <dbReference type="Pfam" id="PF21715"/>
    </source>
</evidence>
<dbReference type="Gene3D" id="3.40.50.1360">
    <property type="match status" value="1"/>
</dbReference>
<keyword evidence="2" id="KW-0805">Transcription regulation</keyword>
<evidence type="ECO:0000256" key="4">
    <source>
        <dbReference type="ARBA" id="ARBA00023163"/>
    </source>
</evidence>
<evidence type="ECO:0000313" key="9">
    <source>
        <dbReference type="Proteomes" id="UP000177894"/>
    </source>
</evidence>